<feature type="domain" description="Ubiquitin-like" evidence="4">
    <location>
        <begin position="361"/>
        <end position="452"/>
    </location>
</feature>
<dbReference type="AlphaFoldDB" id="A0A8J2KVD8"/>
<accession>A0A8J2KVD8</accession>
<dbReference type="OrthoDB" id="5855206at2759"/>
<keyword evidence="1" id="KW-0433">Leucine-rich repeat</keyword>
<dbReference type="PROSITE" id="PS50053">
    <property type="entry name" value="UBIQUITIN_2"/>
    <property type="match status" value="1"/>
</dbReference>
<evidence type="ECO:0000313" key="6">
    <source>
        <dbReference type="Proteomes" id="UP000708208"/>
    </source>
</evidence>
<dbReference type="Proteomes" id="UP000708208">
    <property type="component" value="Unassembled WGS sequence"/>
</dbReference>
<dbReference type="InterPro" id="IPR000626">
    <property type="entry name" value="Ubiquitin-like_dom"/>
</dbReference>
<keyword evidence="2" id="KW-0677">Repeat</keyword>
<evidence type="ECO:0000256" key="2">
    <source>
        <dbReference type="ARBA" id="ARBA00022737"/>
    </source>
</evidence>
<reference evidence="5" key="1">
    <citation type="submission" date="2021-06" db="EMBL/GenBank/DDBJ databases">
        <authorList>
            <person name="Hodson N. C."/>
            <person name="Mongue J. A."/>
            <person name="Jaron S. K."/>
        </authorList>
    </citation>
    <scope>NUCLEOTIDE SEQUENCE</scope>
</reference>
<comment type="caution">
    <text evidence="5">The sequence shown here is derived from an EMBL/GenBank/DDBJ whole genome shotgun (WGS) entry which is preliminary data.</text>
</comment>
<evidence type="ECO:0000259" key="4">
    <source>
        <dbReference type="PROSITE" id="PS50053"/>
    </source>
</evidence>
<gene>
    <name evidence="5" type="ORF">AFUS01_LOCUS34328</name>
</gene>
<name>A0A8J2KVD8_9HEXA</name>
<evidence type="ECO:0000256" key="3">
    <source>
        <dbReference type="SAM" id="MobiDB-lite"/>
    </source>
</evidence>
<dbReference type="PANTHER" id="PTHR18849:SF0">
    <property type="entry name" value="CILIA- AND FLAGELLA-ASSOCIATED PROTEIN 410-RELATED"/>
    <property type="match status" value="1"/>
</dbReference>
<dbReference type="PANTHER" id="PTHR18849">
    <property type="entry name" value="LEUCINE RICH REPEAT PROTEIN"/>
    <property type="match status" value="1"/>
</dbReference>
<proteinExistence type="predicted"/>
<sequence>MPSLLEAIRAKYEDDQIHCLEAPIGIFVPKVGPRKSIPRLLILNDCDVDSAGDEESLEKTCAGVLEIDLAHNRLTEWIEISKILQYSPSVTFLNLGFNNLSAPLKLTCQEKVFRFPPLPRLTVLILIGTNIPWESVWFLLQQASSLQELHLSINNFDKVNLKGGSSGGTVNTNNVTINRSTSNSSDSGNESCSDDDNGFSFPHIRKVMFDGNPIRTWAEVSKLGTCFPSLRHIGLADCPIDSIPEDAHQNFENLQSVSMTNTLIHELTDLSHLNCFPSLTELRIQGIPLLSEMTAHERRQFLVAMLPSIKKLNGGAPISLEEREDSERAFIRRFAQNQKDISPPERYYDLISIHGELAPLVEVQLKPTTRVKVNLIFGEMVTQRQISVYQTTSELKTHLESLVGLRPSNMRLIYTSEGSFGGEVMRFPDKKLYSYNMRDGDEIRIELKKSAKSLPLDEMIRNEAICIAAGKGTLNENAL</sequence>
<evidence type="ECO:0000313" key="5">
    <source>
        <dbReference type="EMBL" id="CAG7824154.1"/>
    </source>
</evidence>
<dbReference type="Pfam" id="PF14560">
    <property type="entry name" value="Ubiquitin_2"/>
    <property type="match status" value="1"/>
</dbReference>
<dbReference type="EMBL" id="CAJVCH010531858">
    <property type="protein sequence ID" value="CAG7824154.1"/>
    <property type="molecule type" value="Genomic_DNA"/>
</dbReference>
<keyword evidence="6" id="KW-1185">Reference proteome</keyword>
<evidence type="ECO:0000256" key="1">
    <source>
        <dbReference type="ARBA" id="ARBA00022614"/>
    </source>
</evidence>
<protein>
    <recommendedName>
        <fullName evidence="4">Ubiquitin-like domain-containing protein</fullName>
    </recommendedName>
</protein>
<feature type="compositionally biased region" description="Low complexity" evidence="3">
    <location>
        <begin position="170"/>
        <end position="191"/>
    </location>
</feature>
<organism evidence="5 6">
    <name type="scientific">Allacma fusca</name>
    <dbReference type="NCBI Taxonomy" id="39272"/>
    <lineage>
        <taxon>Eukaryota</taxon>
        <taxon>Metazoa</taxon>
        <taxon>Ecdysozoa</taxon>
        <taxon>Arthropoda</taxon>
        <taxon>Hexapoda</taxon>
        <taxon>Collembola</taxon>
        <taxon>Symphypleona</taxon>
        <taxon>Sminthuridae</taxon>
        <taxon>Allacma</taxon>
    </lineage>
</organism>
<feature type="region of interest" description="Disordered" evidence="3">
    <location>
        <begin position="170"/>
        <end position="194"/>
    </location>
</feature>